<dbReference type="RefSeq" id="WP_188515258.1">
    <property type="nucleotide sequence ID" value="NZ_BMGD01000006.1"/>
</dbReference>
<name>A0ABQ1JRG4_9SPHN</name>
<evidence type="ECO:0000313" key="2">
    <source>
        <dbReference type="EMBL" id="GGB72747.1"/>
    </source>
</evidence>
<feature type="chain" id="PRO_5045911760" description="TraB/GumN family protein" evidence="1">
    <location>
        <begin position="19"/>
        <end position="361"/>
    </location>
</feature>
<gene>
    <name evidence="2" type="ORF">GCM10010833_29910</name>
</gene>
<dbReference type="Pfam" id="PF18950">
    <property type="entry name" value="DUF5694"/>
    <property type="match status" value="1"/>
</dbReference>
<dbReference type="InterPro" id="IPR043749">
    <property type="entry name" value="DUF5694"/>
</dbReference>
<proteinExistence type="predicted"/>
<evidence type="ECO:0008006" key="4">
    <source>
        <dbReference type="Google" id="ProtNLM"/>
    </source>
</evidence>
<sequence length="361" mass="39835">MKGFAALSLICLASFLGAADTSAQEFSPREYRREIENPTQVVVLGTTHLSDAAEGWDPKVLDLLLDRLASFKPDVITIENQPGPTTSKLWSYRSVYPEAAAAYAGRALLMSSIAALSLDMDMPQAEAELRRHLGKVGENPTPAARRRSTALFAASGDPYSALVQWWRLPSSERVPGDGVSRRLAALLEELGLEREEGVVLAASLAVRLGLERVYQIDSQEDDVLTPEESDVFFQKVFPVVAERYNADPAAKERGKIENMTTPEAALAAYRKLNDDRIERRLSEIEWLGAIKERTEGNVGRKRVAAWESRNLRMAANIREASARAPGGRVLVIVGATHKLWLEAYLGMMSDIEIVSTDTILR</sequence>
<feature type="signal peptide" evidence="1">
    <location>
        <begin position="1"/>
        <end position="18"/>
    </location>
</feature>
<keyword evidence="3" id="KW-1185">Reference proteome</keyword>
<keyword evidence="1" id="KW-0732">Signal</keyword>
<dbReference type="Proteomes" id="UP000614261">
    <property type="component" value="Unassembled WGS sequence"/>
</dbReference>
<dbReference type="EMBL" id="BMGD01000006">
    <property type="protein sequence ID" value="GGB72747.1"/>
    <property type="molecule type" value="Genomic_DNA"/>
</dbReference>
<reference evidence="3" key="1">
    <citation type="journal article" date="2019" name="Int. J. Syst. Evol. Microbiol.">
        <title>The Global Catalogue of Microorganisms (GCM) 10K type strain sequencing project: providing services to taxonomists for standard genome sequencing and annotation.</title>
        <authorList>
            <consortium name="The Broad Institute Genomics Platform"/>
            <consortium name="The Broad Institute Genome Sequencing Center for Infectious Disease"/>
            <person name="Wu L."/>
            <person name="Ma J."/>
        </authorList>
    </citation>
    <scope>NUCLEOTIDE SEQUENCE [LARGE SCALE GENOMIC DNA]</scope>
    <source>
        <strain evidence="3">CGMCC 1.12851</strain>
    </source>
</reference>
<organism evidence="2 3">
    <name type="scientific">Blastomonas aquatica</name>
    <dbReference type="NCBI Taxonomy" id="1510276"/>
    <lineage>
        <taxon>Bacteria</taxon>
        <taxon>Pseudomonadati</taxon>
        <taxon>Pseudomonadota</taxon>
        <taxon>Alphaproteobacteria</taxon>
        <taxon>Sphingomonadales</taxon>
        <taxon>Sphingomonadaceae</taxon>
        <taxon>Blastomonas</taxon>
    </lineage>
</organism>
<evidence type="ECO:0000313" key="3">
    <source>
        <dbReference type="Proteomes" id="UP000614261"/>
    </source>
</evidence>
<accession>A0ABQ1JRG4</accession>
<evidence type="ECO:0000256" key="1">
    <source>
        <dbReference type="SAM" id="SignalP"/>
    </source>
</evidence>
<protein>
    <recommendedName>
        <fullName evidence="4">TraB/GumN family protein</fullName>
    </recommendedName>
</protein>
<comment type="caution">
    <text evidence="2">The sequence shown here is derived from an EMBL/GenBank/DDBJ whole genome shotgun (WGS) entry which is preliminary data.</text>
</comment>